<proteinExistence type="predicted"/>
<feature type="region of interest" description="Disordered" evidence="1">
    <location>
        <begin position="161"/>
        <end position="182"/>
    </location>
</feature>
<feature type="compositionally biased region" description="Low complexity" evidence="1">
    <location>
        <begin position="248"/>
        <end position="258"/>
    </location>
</feature>
<feature type="region of interest" description="Disordered" evidence="1">
    <location>
        <begin position="27"/>
        <end position="123"/>
    </location>
</feature>
<evidence type="ECO:0000313" key="3">
    <source>
        <dbReference type="Proteomes" id="UP001295423"/>
    </source>
</evidence>
<feature type="region of interest" description="Disordered" evidence="1">
    <location>
        <begin position="305"/>
        <end position="326"/>
    </location>
</feature>
<accession>A0AAD2FJA3</accession>
<comment type="caution">
    <text evidence="2">The sequence shown here is derived from an EMBL/GenBank/DDBJ whole genome shotgun (WGS) entry which is preliminary data.</text>
</comment>
<feature type="compositionally biased region" description="Low complexity" evidence="1">
    <location>
        <begin position="44"/>
        <end position="60"/>
    </location>
</feature>
<gene>
    <name evidence="2" type="ORF">CYCCA115_LOCUS4604</name>
</gene>
<reference evidence="2" key="1">
    <citation type="submission" date="2023-08" db="EMBL/GenBank/DDBJ databases">
        <authorList>
            <person name="Audoor S."/>
            <person name="Bilcke G."/>
        </authorList>
    </citation>
    <scope>NUCLEOTIDE SEQUENCE</scope>
</reference>
<dbReference type="EMBL" id="CAKOGP040000446">
    <property type="protein sequence ID" value="CAJ1935268.1"/>
    <property type="molecule type" value="Genomic_DNA"/>
</dbReference>
<evidence type="ECO:0000256" key="1">
    <source>
        <dbReference type="SAM" id="MobiDB-lite"/>
    </source>
</evidence>
<organism evidence="2 3">
    <name type="scientific">Cylindrotheca closterium</name>
    <dbReference type="NCBI Taxonomy" id="2856"/>
    <lineage>
        <taxon>Eukaryota</taxon>
        <taxon>Sar</taxon>
        <taxon>Stramenopiles</taxon>
        <taxon>Ochrophyta</taxon>
        <taxon>Bacillariophyta</taxon>
        <taxon>Bacillariophyceae</taxon>
        <taxon>Bacillariophycidae</taxon>
        <taxon>Bacillariales</taxon>
        <taxon>Bacillariaceae</taxon>
        <taxon>Cylindrotheca</taxon>
    </lineage>
</organism>
<feature type="compositionally biased region" description="Basic residues" evidence="1">
    <location>
        <begin position="259"/>
        <end position="268"/>
    </location>
</feature>
<dbReference type="Proteomes" id="UP001295423">
    <property type="component" value="Unassembled WGS sequence"/>
</dbReference>
<feature type="compositionally biased region" description="Polar residues" evidence="1">
    <location>
        <begin position="161"/>
        <end position="175"/>
    </location>
</feature>
<dbReference type="AlphaFoldDB" id="A0AAD2FJA3"/>
<feature type="compositionally biased region" description="Basic and acidic residues" evidence="1">
    <location>
        <begin position="27"/>
        <end position="43"/>
    </location>
</feature>
<feature type="compositionally biased region" description="Low complexity" evidence="1">
    <location>
        <begin position="91"/>
        <end position="123"/>
    </location>
</feature>
<feature type="compositionally biased region" description="Low complexity" evidence="1">
    <location>
        <begin position="308"/>
        <end position="321"/>
    </location>
</feature>
<protein>
    <submittedName>
        <fullName evidence="2">Uncharacterized protein</fullName>
    </submittedName>
</protein>
<name>A0AAD2FJA3_9STRA</name>
<evidence type="ECO:0000313" key="2">
    <source>
        <dbReference type="EMBL" id="CAJ1935268.1"/>
    </source>
</evidence>
<feature type="region of interest" description="Disordered" evidence="1">
    <location>
        <begin position="247"/>
        <end position="286"/>
    </location>
</feature>
<keyword evidence="3" id="KW-1185">Reference proteome</keyword>
<sequence length="370" mass="40045">MGFFQNKMSRNGNVRDALAKLRTRHNAIIERRKTEREAAKADKASTLASSSSPSSSPAGSVIGRNSLAELDSVCPRQSNNSSVAELDSVCPKSPSKTKSATKTASKSTKSKSSTTNNNTTNNKIPSVAEWLLWGDDESVKVPQTPQPNHTTRRVNTKPTNISANLPLQRGSSASPVASKRSPQVERMIPAISESHSFDNSQLDSHFYSEFTDDYTVDDSLADVTLASSKEPGLFAHGLMAVGELFTGAPSTPAATPSPQRRRKSSRSPRRIDEGDDESDVDEESTQAYSTYAKDDSCLTGKYARDDQSATTATTASSSPSAGFDAVPPTSRWNGRRNAPVKYHNMTNVNIIESFGMEVEMSLETVTRIEI</sequence>
<feature type="compositionally biased region" description="Acidic residues" evidence="1">
    <location>
        <begin position="273"/>
        <end position="284"/>
    </location>
</feature>